<dbReference type="InParanoid" id="K1XH88"/>
<dbReference type="HOGENOM" id="CLU_025989_0_0_1"/>
<dbReference type="eggNOG" id="ENOG502QS59">
    <property type="taxonomic scope" value="Eukaryota"/>
</dbReference>
<dbReference type="Pfam" id="PF11696">
    <property type="entry name" value="DUF3292"/>
    <property type="match status" value="1"/>
</dbReference>
<keyword evidence="3" id="KW-1185">Reference proteome</keyword>
<protein>
    <recommendedName>
        <fullName evidence="4">Proteasome subunit beta type protein</fullName>
    </recommendedName>
</protein>
<evidence type="ECO:0000256" key="1">
    <source>
        <dbReference type="SAM" id="MobiDB-lite"/>
    </source>
</evidence>
<gene>
    <name evidence="2" type="ORF">MBM_02075</name>
</gene>
<dbReference type="AlphaFoldDB" id="K1XH88"/>
<dbReference type="KEGG" id="mbe:MBM_02075"/>
<proteinExistence type="predicted"/>
<sequence length="758" mass="83566">MRHIFDPSETGSHNPAGLWDDVGGGGGGDLPKIMGRQIYLPGPQGEMDAVNVVLVPKDRPKEPLQEKEFAEALAAIEDTGGPLLAAERIQQTITSLDPVSALREQTATITNQFTADGHDMAHDSTISGAIQSQDRHGQSQLATRDIGWHSPTADIPDPLIEGISNGKLFSIIRRFNKDVFAVSSVPPSITQGRLDLEESWSDEYASDKITLNLQRLYLNTVLELASFGKQVSRLRSWKETPRTSVFCAMYSVAWYFDLLTPLMLGTLMLVITSKESRDLLFPPAPRALVNMSTGGLQQPASGQLGTLDSLTGASEKQQGEAVEEEAANFVHNVRHLVQRAVGMHEKERGDGDPLEGKVPKPVRKAVRAIKAKGTNEGHATEEDDQTQGPMENILWDKASPEKLAKVMKIAPHVVGEFVDNWERFANAISPTPPFSKYSFLRIDAVVLPIFLSAFFISSYMVYKAAGLAVGFGIFGDPVLTPALQWLNRTYPNWLELVQPKNNILRGVPTNKQLALTLLRIGEVYNTPLPPVPSSKADDKDQIQDIDVENIPIEASEAQKLSAIQESPLDALHRQEKESEPEPQPKHKRLSKITRIFKSNTKASVETKLAVDHVRAAAGSEKAKGHLGVLPKPKNLIYAGPSHFKARFDGKQGWLYITEGPKPILLYTTKDPRSESVQVEDLDPVVALDVRSIQQLKRATAFANKPAEMAAGWSSEKELLGSVEIQDLSGKEWRFTALPERDELFNRLVAIGAQRWENL</sequence>
<feature type="region of interest" description="Disordered" evidence="1">
    <location>
        <begin position="369"/>
        <end position="388"/>
    </location>
</feature>
<reference evidence="2 3" key="1">
    <citation type="journal article" date="2012" name="BMC Genomics">
        <title>Sequencing the genome of Marssonina brunnea reveals fungus-poplar co-evolution.</title>
        <authorList>
            <person name="Zhu S."/>
            <person name="Cao Y.-Z."/>
            <person name="Jiang C."/>
            <person name="Tan B.-Y."/>
            <person name="Wang Z."/>
            <person name="Feng S."/>
            <person name="Zhang L."/>
            <person name="Su X.-H."/>
            <person name="Brejova B."/>
            <person name="Vinar T."/>
            <person name="Xu M."/>
            <person name="Wang M.-X."/>
            <person name="Zhang S.-G."/>
            <person name="Huang M.-R."/>
            <person name="Wu R."/>
            <person name="Zhou Y."/>
        </authorList>
    </citation>
    <scope>NUCLEOTIDE SEQUENCE [LARGE SCALE GENOMIC DNA]</scope>
    <source>
        <strain evidence="2 3">MB_m1</strain>
    </source>
</reference>
<dbReference type="PANTHER" id="PTHR38694:SF1">
    <property type="entry name" value="PEROXIN DOMAIN-CONTAINING PROTEIN"/>
    <property type="match status" value="1"/>
</dbReference>
<dbReference type="OMA" id="DAQFWES"/>
<organism evidence="2 3">
    <name type="scientific">Marssonina brunnea f. sp. multigermtubi (strain MB_m1)</name>
    <name type="common">Marssonina leaf spot fungus</name>
    <dbReference type="NCBI Taxonomy" id="1072389"/>
    <lineage>
        <taxon>Eukaryota</taxon>
        <taxon>Fungi</taxon>
        <taxon>Dikarya</taxon>
        <taxon>Ascomycota</taxon>
        <taxon>Pezizomycotina</taxon>
        <taxon>Leotiomycetes</taxon>
        <taxon>Helotiales</taxon>
        <taxon>Drepanopezizaceae</taxon>
        <taxon>Drepanopeziza</taxon>
    </lineage>
</organism>
<dbReference type="Proteomes" id="UP000006753">
    <property type="component" value="Unassembled WGS sequence"/>
</dbReference>
<feature type="region of interest" description="Disordered" evidence="1">
    <location>
        <begin position="1"/>
        <end position="23"/>
    </location>
</feature>
<evidence type="ECO:0000313" key="2">
    <source>
        <dbReference type="EMBL" id="EKD20123.1"/>
    </source>
</evidence>
<name>K1XH88_MARBU</name>
<feature type="region of interest" description="Disordered" evidence="1">
    <location>
        <begin position="295"/>
        <end position="323"/>
    </location>
</feature>
<evidence type="ECO:0008006" key="4">
    <source>
        <dbReference type="Google" id="ProtNLM"/>
    </source>
</evidence>
<accession>K1XH88</accession>
<feature type="compositionally biased region" description="Polar residues" evidence="1">
    <location>
        <begin position="295"/>
        <end position="316"/>
    </location>
</feature>
<dbReference type="PANTHER" id="PTHR38694">
    <property type="entry name" value="CONSERVED EXPRESSED PROTEIN"/>
    <property type="match status" value="1"/>
</dbReference>
<dbReference type="OrthoDB" id="1708389at2759"/>
<dbReference type="InterPro" id="IPR021709">
    <property type="entry name" value="DUF3292"/>
</dbReference>
<evidence type="ECO:0000313" key="3">
    <source>
        <dbReference type="Proteomes" id="UP000006753"/>
    </source>
</evidence>
<dbReference type="EMBL" id="JH921430">
    <property type="protein sequence ID" value="EKD20123.1"/>
    <property type="molecule type" value="Genomic_DNA"/>
</dbReference>